<sequence>MRWFKLWSILLVGSLLVSGTRGKLPDAPEFEKDLLIQRLNWMLWVIDECFRDLCYRTGICKGILEPAAIFHLKLPAINDTDHCGLMGFNETSCLKKLADGFFEFEVLFRFLTTEFGKSVINVDVMELLTKTLGWDIQEELNKLTKTHYSPPKFDRGLLGRLQGLKYWVRHFASFYVLSAMEKFAGQAVRVLNSIPDVTPDVHDK</sequence>
<dbReference type="EMBL" id="KT271468">
    <property type="protein sequence ID" value="ALH45473.1"/>
    <property type="molecule type" value="Genomic_DNA"/>
</dbReference>
<keyword evidence="3" id="KW-0945">Host-virus interaction</keyword>
<dbReference type="InterPro" id="IPR030474">
    <property type="entry name" value="IL-6/GCSF/MGF"/>
</dbReference>
<comment type="similarity">
    <text evidence="1">Belongs to the IL-6 superfamily.</text>
</comment>
<dbReference type="PANTHER" id="PTHR48494:SF1">
    <property type="entry name" value="INTERLEUKIN-6"/>
    <property type="match status" value="1"/>
</dbReference>
<name>A0A0N9RP55_HHV8</name>
<dbReference type="GO" id="GO:0005138">
    <property type="term" value="F:interleukin-6 receptor binding"/>
    <property type="evidence" value="ECO:0007669"/>
    <property type="project" value="InterPro"/>
</dbReference>
<dbReference type="SUPFAM" id="SSF47266">
    <property type="entry name" value="4-helical cytokines"/>
    <property type="match status" value="1"/>
</dbReference>
<dbReference type="InterPro" id="IPR009079">
    <property type="entry name" value="4_helix_cytokine-like_core"/>
</dbReference>
<dbReference type="PRINTS" id="PR00434">
    <property type="entry name" value="INTERLEUKIN6"/>
</dbReference>
<accession>A0A0N9RP55</accession>
<proteinExistence type="inferred from homology"/>
<organismHost>
    <name type="scientific">Homo sapiens</name>
    <name type="common">Human</name>
    <dbReference type="NCBI Taxonomy" id="9606"/>
</organismHost>
<dbReference type="SMART" id="SM00126">
    <property type="entry name" value="IL6"/>
    <property type="match status" value="1"/>
</dbReference>
<evidence type="ECO:0000313" key="4">
    <source>
        <dbReference type="EMBL" id="ALH45473.1"/>
    </source>
</evidence>
<dbReference type="PANTHER" id="PTHR48494">
    <property type="entry name" value="INTERLEUKIN-6"/>
    <property type="match status" value="1"/>
</dbReference>
<protein>
    <submittedName>
        <fullName evidence="4">K2</fullName>
    </submittedName>
</protein>
<keyword evidence="3" id="KW-0899">Viral immunoevasion</keyword>
<keyword evidence="2" id="KW-1125">Evasion of host immunity by viral interleukin-like protein</keyword>
<evidence type="ECO:0000256" key="3">
    <source>
        <dbReference type="ARBA" id="ARBA00023280"/>
    </source>
</evidence>
<dbReference type="Pfam" id="PF00489">
    <property type="entry name" value="IL6"/>
    <property type="match status" value="1"/>
</dbReference>
<evidence type="ECO:0000256" key="2">
    <source>
        <dbReference type="ARBA" id="ARBA00022938"/>
    </source>
</evidence>
<organism evidence="4">
    <name type="scientific">Human herpesvirus 8</name>
    <name type="common">HHV-8</name>
    <name type="synonym">Kaposi's sarcoma-associated herpesvirus</name>
    <dbReference type="NCBI Taxonomy" id="37296"/>
    <lineage>
        <taxon>Viruses</taxon>
        <taxon>Duplodnaviria</taxon>
        <taxon>Heunggongvirae</taxon>
        <taxon>Peploviricota</taxon>
        <taxon>Herviviricetes</taxon>
        <taxon>Herpesvirales</taxon>
        <taxon>Orthoherpesviridae</taxon>
        <taxon>Gammaherpesvirinae</taxon>
        <taxon>Rhadinovirus</taxon>
        <taxon>Rhadinovirus humangamma8</taxon>
    </lineage>
</organism>
<dbReference type="GO" id="GO:0005615">
    <property type="term" value="C:extracellular space"/>
    <property type="evidence" value="ECO:0007669"/>
    <property type="project" value="InterPro"/>
</dbReference>
<gene>
    <name evidence="4" type="primary">K2</name>
</gene>
<evidence type="ECO:0000256" key="1">
    <source>
        <dbReference type="ARBA" id="ARBA00007432"/>
    </source>
</evidence>
<dbReference type="InterPro" id="IPR003574">
    <property type="entry name" value="IL-6-like"/>
</dbReference>
<reference evidence="4" key="1">
    <citation type="journal article" date="2015" name="J. Virol.">
        <title>Whole-Genome Sequencing of Kaposi's Sarcoma-Associated Herpesvirus from Zambian Kaposi's Sarcoma Biopsy Specimens Reveals Unique Viral Diversity.</title>
        <authorList>
            <person name="Olp L.N."/>
            <person name="Jeanniard A."/>
            <person name="Marimo C."/>
            <person name="West J.T."/>
            <person name="Wood C."/>
        </authorList>
    </citation>
    <scope>NUCLEOTIDE SEQUENCE</scope>
    <source>
        <strain evidence="4">ZM130</strain>
    </source>
</reference>
<dbReference type="Gene3D" id="1.20.1250.10">
    <property type="match status" value="1"/>
</dbReference>
<dbReference type="GO" id="GO:0005125">
    <property type="term" value="F:cytokine activity"/>
    <property type="evidence" value="ECO:0007669"/>
    <property type="project" value="InterPro"/>
</dbReference>
<dbReference type="PRINTS" id="PR00433">
    <property type="entry name" value="IL6GCSFMGF"/>
</dbReference>
<dbReference type="GO" id="GO:0006955">
    <property type="term" value="P:immune response"/>
    <property type="evidence" value="ECO:0007669"/>
    <property type="project" value="InterPro"/>
</dbReference>